<organism evidence="1 2">
    <name type="scientific">Xenopus laevis</name>
    <name type="common">African clawed frog</name>
    <dbReference type="NCBI Taxonomy" id="8355"/>
    <lineage>
        <taxon>Eukaryota</taxon>
        <taxon>Metazoa</taxon>
        <taxon>Chordata</taxon>
        <taxon>Craniata</taxon>
        <taxon>Vertebrata</taxon>
        <taxon>Euteleostomi</taxon>
        <taxon>Amphibia</taxon>
        <taxon>Batrachia</taxon>
        <taxon>Anura</taxon>
        <taxon>Pipoidea</taxon>
        <taxon>Pipidae</taxon>
        <taxon>Xenopodinae</taxon>
        <taxon>Xenopus</taxon>
        <taxon>Xenopus</taxon>
    </lineage>
</organism>
<reference evidence="2" key="1">
    <citation type="journal article" date="2016" name="Nature">
        <title>Genome evolution in the allotetraploid frog Xenopus laevis.</title>
        <authorList>
            <person name="Session A.M."/>
            <person name="Uno Y."/>
            <person name="Kwon T."/>
            <person name="Chapman J.A."/>
            <person name="Toyoda A."/>
            <person name="Takahashi S."/>
            <person name="Fukui A."/>
            <person name="Hikosaka A."/>
            <person name="Suzuki A."/>
            <person name="Kondo M."/>
            <person name="van Heeringen S.J."/>
            <person name="Quigley I."/>
            <person name="Heinz S."/>
            <person name="Ogino H."/>
            <person name="Ochi H."/>
            <person name="Hellsten U."/>
            <person name="Lyons J.B."/>
            <person name="Simakov O."/>
            <person name="Putnam N."/>
            <person name="Stites J."/>
            <person name="Kuroki Y."/>
            <person name="Tanaka T."/>
            <person name="Michiue T."/>
            <person name="Watanabe M."/>
            <person name="Bogdanovic O."/>
            <person name="Lister R."/>
            <person name="Georgiou G."/>
            <person name="Paranjpe S.S."/>
            <person name="van Kruijsbergen I."/>
            <person name="Shu S."/>
            <person name="Carlson J."/>
            <person name="Kinoshita T."/>
            <person name="Ohta Y."/>
            <person name="Mawaribuchi S."/>
            <person name="Jenkins J."/>
            <person name="Grimwood J."/>
            <person name="Schmutz J."/>
            <person name="Mitros T."/>
            <person name="Mozaffari S.V."/>
            <person name="Suzuki Y."/>
            <person name="Haramoto Y."/>
            <person name="Yamamoto T.S."/>
            <person name="Takagi C."/>
            <person name="Heald R."/>
            <person name="Miller K."/>
            <person name="Haudenschild C."/>
            <person name="Kitzman J."/>
            <person name="Nakayama T."/>
            <person name="Izutsu Y."/>
            <person name="Robert J."/>
            <person name="Fortriede J."/>
            <person name="Burns K."/>
            <person name="Lotay V."/>
            <person name="Karimi K."/>
            <person name="Yasuoka Y."/>
            <person name="Dichmann D.S."/>
            <person name="Flajnik M.F."/>
            <person name="Houston D.W."/>
            <person name="Shendure J."/>
            <person name="DuPasquier L."/>
            <person name="Vize P.D."/>
            <person name="Zorn A.M."/>
            <person name="Ito M."/>
            <person name="Marcotte E.M."/>
            <person name="Wallingford J.B."/>
            <person name="Ito Y."/>
            <person name="Asashima M."/>
            <person name="Ueno N."/>
            <person name="Matsuda Y."/>
            <person name="Veenstra G.J."/>
            <person name="Fujiyama A."/>
            <person name="Harland R.M."/>
            <person name="Taira M."/>
            <person name="Rokhsar D.S."/>
        </authorList>
    </citation>
    <scope>NUCLEOTIDE SEQUENCE [LARGE SCALE GENOMIC DNA]</scope>
    <source>
        <strain evidence="2">J</strain>
    </source>
</reference>
<evidence type="ECO:0000313" key="1">
    <source>
        <dbReference type="EMBL" id="OCT66881.1"/>
    </source>
</evidence>
<dbReference type="AlphaFoldDB" id="A0A974C5H4"/>
<gene>
    <name evidence="1" type="ORF">XELAEV_18038163mg</name>
</gene>
<name>A0A974C5H4_XENLA</name>
<feature type="non-terminal residue" evidence="1">
    <location>
        <position position="1"/>
    </location>
</feature>
<accession>A0A974C5H4</accession>
<protein>
    <submittedName>
        <fullName evidence="1">Uncharacterized protein</fullName>
    </submittedName>
</protein>
<evidence type="ECO:0000313" key="2">
    <source>
        <dbReference type="Proteomes" id="UP000694892"/>
    </source>
</evidence>
<sequence>LSNLHNFYTNPLACVALGDICLRPKRGIKGHAITDGARGHVGVNEVQERLYPVLSKYIIKHAANGTRDAVGAVLPQPFQAPFTEGMEAHGQDPGFHWPIGSVIVQTHCTAQNIS</sequence>
<proteinExistence type="predicted"/>
<dbReference type="EMBL" id="CM004480">
    <property type="protein sequence ID" value="OCT66881.1"/>
    <property type="molecule type" value="Genomic_DNA"/>
</dbReference>
<dbReference type="Proteomes" id="UP000694892">
    <property type="component" value="Chromosome 8L"/>
</dbReference>